<feature type="transmembrane region" description="Helical" evidence="8">
    <location>
        <begin position="195"/>
        <end position="217"/>
    </location>
</feature>
<feature type="transmembrane region" description="Helical" evidence="8">
    <location>
        <begin position="286"/>
        <end position="307"/>
    </location>
</feature>
<dbReference type="Pfam" id="PF00361">
    <property type="entry name" value="Proton_antipo_M"/>
    <property type="match status" value="1"/>
</dbReference>
<dbReference type="PANTHER" id="PTHR42682:SF4">
    <property type="entry name" value="NADH-UBIQUINONE_PLASTOQUINONE"/>
    <property type="match status" value="1"/>
</dbReference>
<dbReference type="Proteomes" id="UP000189177">
    <property type="component" value="Unassembled WGS sequence"/>
</dbReference>
<comment type="caution">
    <text evidence="10">The sequence shown here is derived from an EMBL/GenBank/DDBJ whole genome shotgun (WGS) entry which is preliminary data.</text>
</comment>
<evidence type="ECO:0000256" key="1">
    <source>
        <dbReference type="ARBA" id="ARBA00004651"/>
    </source>
</evidence>
<feature type="transmembrane region" description="Helical" evidence="8">
    <location>
        <begin position="525"/>
        <end position="545"/>
    </location>
</feature>
<dbReference type="RefSeq" id="WP_077243524.1">
    <property type="nucleotide sequence ID" value="NZ_MUZR01000003.1"/>
</dbReference>
<name>A0A1V3A255_9GAMM</name>
<dbReference type="PANTHER" id="PTHR42682">
    <property type="entry name" value="HYDROGENASE-4 COMPONENT F"/>
    <property type="match status" value="1"/>
</dbReference>
<evidence type="ECO:0000256" key="4">
    <source>
        <dbReference type="ARBA" id="ARBA00022989"/>
    </source>
</evidence>
<feature type="transmembrane region" description="Helical" evidence="8">
    <location>
        <begin position="313"/>
        <end position="339"/>
    </location>
</feature>
<evidence type="ECO:0000313" key="11">
    <source>
        <dbReference type="Proteomes" id="UP000189177"/>
    </source>
</evidence>
<keyword evidence="4 8" id="KW-1133">Transmembrane helix</keyword>
<keyword evidence="5" id="KW-0560">Oxidoreductase</keyword>
<dbReference type="InterPro" id="IPR001750">
    <property type="entry name" value="ND/Mrp_TM"/>
</dbReference>
<dbReference type="AlphaFoldDB" id="A0A1V3A255"/>
<feature type="transmembrane region" description="Helical" evidence="8">
    <location>
        <begin position="125"/>
        <end position="142"/>
    </location>
</feature>
<dbReference type="EMBL" id="MUZR01000003">
    <property type="protein sequence ID" value="OOC11402.1"/>
    <property type="molecule type" value="Genomic_DNA"/>
</dbReference>
<feature type="transmembrane region" description="Helical" evidence="8">
    <location>
        <begin position="71"/>
        <end position="90"/>
    </location>
</feature>
<organism evidence="10 11">
    <name type="scientific">Thioalkalivibrio halophilus</name>
    <dbReference type="NCBI Taxonomy" id="252474"/>
    <lineage>
        <taxon>Bacteria</taxon>
        <taxon>Pseudomonadati</taxon>
        <taxon>Pseudomonadota</taxon>
        <taxon>Gammaproteobacteria</taxon>
        <taxon>Chromatiales</taxon>
        <taxon>Ectothiorhodospiraceae</taxon>
        <taxon>Thioalkalivibrio</taxon>
    </lineage>
</organism>
<evidence type="ECO:0000259" key="9">
    <source>
        <dbReference type="Pfam" id="PF00361"/>
    </source>
</evidence>
<evidence type="ECO:0000256" key="3">
    <source>
        <dbReference type="ARBA" id="ARBA00022692"/>
    </source>
</evidence>
<reference evidence="10 11" key="1">
    <citation type="submission" date="2017-02" db="EMBL/GenBank/DDBJ databases">
        <title>Genomic diversity within the haloalkaliphilic genus Thioalkalivibrio.</title>
        <authorList>
            <person name="Ahn A.-C."/>
            <person name="Meier-Kolthoff J."/>
            <person name="Overmars L."/>
            <person name="Richter M."/>
            <person name="Woyke T."/>
            <person name="Sorokin D.Y."/>
            <person name="Muyzer G."/>
        </authorList>
    </citation>
    <scope>NUCLEOTIDE SEQUENCE [LARGE SCALE GENOMIC DNA]</scope>
    <source>
        <strain evidence="10 11">HL17</strain>
    </source>
</reference>
<proteinExistence type="predicted"/>
<feature type="transmembrane region" description="Helical" evidence="8">
    <location>
        <begin position="154"/>
        <end position="175"/>
    </location>
</feature>
<dbReference type="OrthoDB" id="9768329at2"/>
<dbReference type="InterPro" id="IPR003918">
    <property type="entry name" value="NADH_UbQ_OxRdtase"/>
</dbReference>
<feature type="transmembrane region" description="Helical" evidence="8">
    <location>
        <begin position="31"/>
        <end position="49"/>
    </location>
</feature>
<dbReference type="STRING" id="252474.B1A74_01125"/>
<evidence type="ECO:0000313" key="10">
    <source>
        <dbReference type="EMBL" id="OOC11402.1"/>
    </source>
</evidence>
<feature type="transmembrane region" description="Helical" evidence="8">
    <location>
        <begin position="426"/>
        <end position="442"/>
    </location>
</feature>
<evidence type="ECO:0000256" key="5">
    <source>
        <dbReference type="ARBA" id="ARBA00023002"/>
    </source>
</evidence>
<sequence length="628" mass="64297">MNATQLALLLAVLAPWLALTALALPALRRRATILLPLAALPALLLALAGPDPDAGIVLPGLLDQARLALDGTARAFLLPGALLWLLAGAYAHRHPLTHPLRFAVFWLLTLAGYLLLVLAADLLTFYAGFALMTFAAYGLVTHTGGVTALRAGRLYLGLMLIGEVALFTAVAWTTMLAGPGNSPDLVGLGAGMESAAALLFAIGFGLKLGAPGLHAWLPRAHAVAPVPASAVLSGVMIKVGALGAWRLLEGGLEIPGHGPLILTALGLTGTFYAVAAGLRQSEPKTILAWSSVSQMGLVVALLGMAAAGTSPAAVWAGLAVMLAHHGLAKGALFLGTGLLATAADRCTRRALLFGLVLAGAALAAAPLSGGALAKAALTTGMPGWLAGVTGTATALLMLHFLRRAASHPPEPDLKPTTGGAVDTRGMTPWLLTLVAGLLLPWWLADTSLREYALISTALGDGLWPLLLAGVLAGGAWWLRSRWPGIGTVAARQPGPDRSAPRPPPGMARLAHWWTLTERQLHRWPVIGRVATTMILLLALALAVSATPARFACKQAPTDALAGGELALGLSATPALFACRQAPAEVGAALAANGRVLARGELPGTLAAGCSGRARQAECAGRFRTKAGA</sequence>
<dbReference type="GO" id="GO:0008137">
    <property type="term" value="F:NADH dehydrogenase (ubiquinone) activity"/>
    <property type="evidence" value="ECO:0007669"/>
    <property type="project" value="InterPro"/>
</dbReference>
<evidence type="ECO:0000256" key="2">
    <source>
        <dbReference type="ARBA" id="ARBA00022475"/>
    </source>
</evidence>
<keyword evidence="6 8" id="KW-0472">Membrane</keyword>
<keyword evidence="2" id="KW-1003">Cell membrane</keyword>
<comment type="subcellular location">
    <subcellularLocation>
        <location evidence="1">Cell membrane</location>
        <topology evidence="1">Multi-pass membrane protein</topology>
    </subcellularLocation>
    <subcellularLocation>
        <location evidence="7">Membrane</location>
        <topology evidence="7">Multi-pass membrane protein</topology>
    </subcellularLocation>
</comment>
<dbReference type="GO" id="GO:0042773">
    <property type="term" value="P:ATP synthesis coupled electron transport"/>
    <property type="evidence" value="ECO:0007669"/>
    <property type="project" value="InterPro"/>
</dbReference>
<gene>
    <name evidence="10" type="ORF">B1A74_01125</name>
</gene>
<dbReference type="PRINTS" id="PR01437">
    <property type="entry name" value="NUOXDRDTASE4"/>
</dbReference>
<dbReference type="InterPro" id="IPR052175">
    <property type="entry name" value="ComplexI-like_HydComp"/>
</dbReference>
<keyword evidence="11" id="KW-1185">Reference proteome</keyword>
<dbReference type="GO" id="GO:0016491">
    <property type="term" value="F:oxidoreductase activity"/>
    <property type="evidence" value="ECO:0007669"/>
    <property type="project" value="UniProtKB-KW"/>
</dbReference>
<feature type="transmembrane region" description="Helical" evidence="8">
    <location>
        <begin position="102"/>
        <end position="119"/>
    </location>
</feature>
<feature type="transmembrane region" description="Helical" evidence="8">
    <location>
        <begin position="229"/>
        <end position="248"/>
    </location>
</feature>
<dbReference type="GO" id="GO:0005886">
    <property type="term" value="C:plasma membrane"/>
    <property type="evidence" value="ECO:0007669"/>
    <property type="project" value="UniProtKB-SubCell"/>
</dbReference>
<feature type="transmembrane region" description="Helical" evidence="8">
    <location>
        <begin position="254"/>
        <end position="274"/>
    </location>
</feature>
<accession>A0A1V3A255</accession>
<feature type="transmembrane region" description="Helical" evidence="8">
    <location>
        <begin position="462"/>
        <end position="478"/>
    </location>
</feature>
<feature type="transmembrane region" description="Helical" evidence="8">
    <location>
        <begin position="384"/>
        <end position="405"/>
    </location>
</feature>
<feature type="domain" description="NADH:quinone oxidoreductase/Mrp antiporter transmembrane" evidence="9">
    <location>
        <begin position="119"/>
        <end position="359"/>
    </location>
</feature>
<feature type="transmembrane region" description="Helical" evidence="8">
    <location>
        <begin position="6"/>
        <end position="24"/>
    </location>
</feature>
<evidence type="ECO:0000256" key="7">
    <source>
        <dbReference type="RuleBase" id="RU000320"/>
    </source>
</evidence>
<evidence type="ECO:0000256" key="6">
    <source>
        <dbReference type="ARBA" id="ARBA00023136"/>
    </source>
</evidence>
<feature type="transmembrane region" description="Helical" evidence="8">
    <location>
        <begin position="351"/>
        <end position="372"/>
    </location>
</feature>
<keyword evidence="3 7" id="KW-0812">Transmembrane</keyword>
<protein>
    <recommendedName>
        <fullName evidence="9">NADH:quinone oxidoreductase/Mrp antiporter transmembrane domain-containing protein</fullName>
    </recommendedName>
</protein>
<evidence type="ECO:0000256" key="8">
    <source>
        <dbReference type="SAM" id="Phobius"/>
    </source>
</evidence>